<dbReference type="InterPro" id="IPR043504">
    <property type="entry name" value="Peptidase_S1_PA_chymotrypsin"/>
</dbReference>
<dbReference type="SUPFAM" id="SSF50494">
    <property type="entry name" value="Trypsin-like serine proteases"/>
    <property type="match status" value="1"/>
</dbReference>
<keyword evidence="5" id="KW-1185">Reference proteome</keyword>
<dbReference type="GeneID" id="104995754"/>
<dbReference type="InterPro" id="IPR009003">
    <property type="entry name" value="Peptidase_S1_PA"/>
</dbReference>
<evidence type="ECO:0000256" key="1">
    <source>
        <dbReference type="ARBA" id="ARBA00022729"/>
    </source>
</evidence>
<dbReference type="PROSITE" id="PS50240">
    <property type="entry name" value="TRYPSIN_DOM"/>
    <property type="match status" value="1"/>
</dbReference>
<dbReference type="AlphaFoldDB" id="A0A6P3I8E0"/>
<dbReference type="Pfam" id="PF00089">
    <property type="entry name" value="Trypsin"/>
    <property type="match status" value="2"/>
</dbReference>
<evidence type="ECO:0000313" key="6">
    <source>
        <dbReference type="RefSeq" id="XP_010848037.1"/>
    </source>
</evidence>
<dbReference type="GO" id="GO:0004252">
    <property type="term" value="F:serine-type endopeptidase activity"/>
    <property type="evidence" value="ECO:0007669"/>
    <property type="project" value="InterPro"/>
</dbReference>
<evidence type="ECO:0000259" key="4">
    <source>
        <dbReference type="PROSITE" id="PS50240"/>
    </source>
</evidence>
<dbReference type="Gene3D" id="2.40.10.10">
    <property type="entry name" value="Trypsin-like serine proteases"/>
    <property type="match status" value="2"/>
</dbReference>
<proteinExistence type="predicted"/>
<dbReference type="RefSeq" id="XP_010848037.1">
    <property type="nucleotide sequence ID" value="XM_010849735.1"/>
</dbReference>
<dbReference type="PANTHER" id="PTHR24271">
    <property type="entry name" value="KALLIKREIN-RELATED"/>
    <property type="match status" value="1"/>
</dbReference>
<accession>A0A6P3I8E0</accession>
<dbReference type="PROSITE" id="PS00134">
    <property type="entry name" value="TRYPSIN_HIS"/>
    <property type="match status" value="1"/>
</dbReference>
<dbReference type="CDD" id="cd00190">
    <property type="entry name" value="Tryp_SPc"/>
    <property type="match status" value="1"/>
</dbReference>
<protein>
    <submittedName>
        <fullName evidence="6">Kallikrein-1-like</fullName>
    </submittedName>
</protein>
<keyword evidence="2" id="KW-1015">Disulfide bond</keyword>
<dbReference type="OrthoDB" id="10061449at2759"/>
<feature type="non-terminal residue" evidence="6">
    <location>
        <position position="154"/>
    </location>
</feature>
<dbReference type="GO" id="GO:0003073">
    <property type="term" value="P:regulation of systemic arterial blood pressure"/>
    <property type="evidence" value="ECO:0007669"/>
    <property type="project" value="TreeGrafter"/>
</dbReference>
<dbReference type="PANTHER" id="PTHR24271:SF47">
    <property type="entry name" value="KALLIKREIN-1"/>
    <property type="match status" value="1"/>
</dbReference>
<dbReference type="Proteomes" id="UP000515208">
    <property type="component" value="Unplaced"/>
</dbReference>
<organism evidence="5 6">
    <name type="scientific">Bison bison bison</name>
    <name type="common">North American plains bison</name>
    <dbReference type="NCBI Taxonomy" id="43346"/>
    <lineage>
        <taxon>Eukaryota</taxon>
        <taxon>Metazoa</taxon>
        <taxon>Chordata</taxon>
        <taxon>Craniata</taxon>
        <taxon>Vertebrata</taxon>
        <taxon>Euteleostomi</taxon>
        <taxon>Mammalia</taxon>
        <taxon>Eutheria</taxon>
        <taxon>Laurasiatheria</taxon>
        <taxon>Artiodactyla</taxon>
        <taxon>Ruminantia</taxon>
        <taxon>Pecora</taxon>
        <taxon>Bovidae</taxon>
        <taxon>Bovinae</taxon>
        <taxon>Bison</taxon>
    </lineage>
</organism>
<name>A0A6P3I8E0_BISBB</name>
<dbReference type="InterPro" id="IPR018114">
    <property type="entry name" value="TRYPSIN_HIS"/>
</dbReference>
<sequence>MWFPVLCLALSLAGTGAVFPIQSRIVGGQECEKHSQPWQVAIYHFSTFQCGGVLVAPQWVLTAAHCKSDNYQVWLGRHNLFEDEDTAQFAGVSEDFPNPGFNLSLLEISYPDDLQCVDLTLLPNEKCATAHPQEVTEWMLCAGHLEGGKDTCVV</sequence>
<evidence type="ECO:0000256" key="2">
    <source>
        <dbReference type="ARBA" id="ARBA00023157"/>
    </source>
</evidence>
<feature type="chain" id="PRO_5027932466" evidence="3">
    <location>
        <begin position="18"/>
        <end position="154"/>
    </location>
</feature>
<dbReference type="SMART" id="SM00020">
    <property type="entry name" value="Tryp_SPc"/>
    <property type="match status" value="1"/>
</dbReference>
<feature type="signal peptide" evidence="3">
    <location>
        <begin position="1"/>
        <end position="17"/>
    </location>
</feature>
<evidence type="ECO:0000313" key="5">
    <source>
        <dbReference type="Proteomes" id="UP000515208"/>
    </source>
</evidence>
<dbReference type="FunFam" id="2.40.10.10:FF:000032">
    <property type="entry name" value="Kallikrein 1-related peptidase C9"/>
    <property type="match status" value="1"/>
</dbReference>
<reference evidence="6" key="1">
    <citation type="submission" date="2025-08" db="UniProtKB">
        <authorList>
            <consortium name="RefSeq"/>
        </authorList>
    </citation>
    <scope>IDENTIFICATION</scope>
    <source>
        <tissue evidence="6">Blood</tissue>
    </source>
</reference>
<dbReference type="KEGG" id="bbis:104995754"/>
<dbReference type="GO" id="GO:0030141">
    <property type="term" value="C:secretory granule"/>
    <property type="evidence" value="ECO:0007669"/>
    <property type="project" value="TreeGrafter"/>
</dbReference>
<gene>
    <name evidence="6" type="primary">LOC104995754</name>
</gene>
<evidence type="ECO:0000256" key="3">
    <source>
        <dbReference type="SAM" id="SignalP"/>
    </source>
</evidence>
<dbReference type="InterPro" id="IPR001254">
    <property type="entry name" value="Trypsin_dom"/>
</dbReference>
<feature type="domain" description="Peptidase S1" evidence="4">
    <location>
        <begin position="25"/>
        <end position="154"/>
    </location>
</feature>
<keyword evidence="1 3" id="KW-0732">Signal</keyword>
<dbReference type="GO" id="GO:0031638">
    <property type="term" value="P:zymogen activation"/>
    <property type="evidence" value="ECO:0007669"/>
    <property type="project" value="TreeGrafter"/>
</dbReference>